<dbReference type="AlphaFoldDB" id="F5VG83"/>
<evidence type="ECO:0000313" key="2">
    <source>
        <dbReference type="Proteomes" id="UP000006227"/>
    </source>
</evidence>
<proteinExistence type="predicted"/>
<sequence length="41" mass="5013">MEKVDITKKMATNTKYINEVFHLNKFIHSVDLNLYYLYNFI</sequence>
<comment type="caution">
    <text evidence="1">The sequence shown here is derived from an EMBL/GenBank/DDBJ whole genome shotgun (WGS) entry which is preliminary data.</text>
</comment>
<name>F5VG83_9LACO</name>
<dbReference type="Proteomes" id="UP000006227">
    <property type="component" value="Unassembled WGS sequence"/>
</dbReference>
<dbReference type="PATRIC" id="fig|1029822.3.peg.1797"/>
<evidence type="ECO:0000313" key="1">
    <source>
        <dbReference type="EMBL" id="EGL98054.1"/>
    </source>
</evidence>
<organism evidence="1 2">
    <name type="scientific">Ligilactobacillus salivarius NIAS840</name>
    <dbReference type="NCBI Taxonomy" id="1029822"/>
    <lineage>
        <taxon>Bacteria</taxon>
        <taxon>Bacillati</taxon>
        <taxon>Bacillota</taxon>
        <taxon>Bacilli</taxon>
        <taxon>Lactobacillales</taxon>
        <taxon>Lactobacillaceae</taxon>
        <taxon>Ligilactobacillus</taxon>
    </lineage>
</organism>
<protein>
    <submittedName>
        <fullName evidence="1">Uncharacterized protein</fullName>
    </submittedName>
</protein>
<accession>F5VG83</accession>
<gene>
    <name evidence="1" type="ORF">NIAS840_01803</name>
</gene>
<dbReference type="EMBL" id="AFMN01000003">
    <property type="protein sequence ID" value="EGL98054.1"/>
    <property type="molecule type" value="Genomic_DNA"/>
</dbReference>
<reference evidence="1 2" key="1">
    <citation type="journal article" date="2011" name="J. Bacteriol.">
        <title>Genome Sequence of Lactobacillus salivarius NIAS840, Isolated from Chicken Intestine.</title>
        <authorList>
            <person name="Ham J.S."/>
            <person name="Kim H.W."/>
            <person name="Seol K.H."/>
            <person name="Jang A."/>
            <person name="Jeong S.G."/>
            <person name="Oh M.H."/>
            <person name="Kim D.H."/>
            <person name="Kang D.K."/>
            <person name="Kim G.B."/>
            <person name="Cha C.J."/>
        </authorList>
    </citation>
    <scope>NUCLEOTIDE SEQUENCE [LARGE SCALE GENOMIC DNA]</scope>
    <source>
        <strain evidence="1 2">NIAS840</strain>
    </source>
</reference>